<feature type="domain" description="ABC-2 type transporter transmembrane" evidence="7">
    <location>
        <begin position="2"/>
        <end position="200"/>
    </location>
</feature>
<feature type="transmembrane region" description="Helical" evidence="6">
    <location>
        <begin position="271"/>
        <end position="295"/>
    </location>
</feature>
<organism evidence="8 9">
    <name type="scientific">Bionectria ochroleuca</name>
    <name type="common">Gliocladium roseum</name>
    <dbReference type="NCBI Taxonomy" id="29856"/>
    <lineage>
        <taxon>Eukaryota</taxon>
        <taxon>Fungi</taxon>
        <taxon>Dikarya</taxon>
        <taxon>Ascomycota</taxon>
        <taxon>Pezizomycotina</taxon>
        <taxon>Sordariomycetes</taxon>
        <taxon>Hypocreomycetidae</taxon>
        <taxon>Hypocreales</taxon>
        <taxon>Bionectriaceae</taxon>
        <taxon>Clonostachys</taxon>
    </lineage>
</organism>
<keyword evidence="5 6" id="KW-0472">Membrane</keyword>
<comment type="subcellular location">
    <subcellularLocation>
        <location evidence="1">Membrane</location>
        <topology evidence="1">Multi-pass membrane protein</topology>
    </subcellularLocation>
</comment>
<evidence type="ECO:0000256" key="4">
    <source>
        <dbReference type="ARBA" id="ARBA00022989"/>
    </source>
</evidence>
<evidence type="ECO:0000259" key="7">
    <source>
        <dbReference type="Pfam" id="PF01061"/>
    </source>
</evidence>
<feature type="transmembrane region" description="Helical" evidence="6">
    <location>
        <begin position="149"/>
        <end position="170"/>
    </location>
</feature>
<evidence type="ECO:0000256" key="6">
    <source>
        <dbReference type="SAM" id="Phobius"/>
    </source>
</evidence>
<evidence type="ECO:0000313" key="8">
    <source>
        <dbReference type="EMBL" id="KAF9742606.1"/>
    </source>
</evidence>
<gene>
    <name evidence="8" type="ORF">IM811_009259</name>
</gene>
<dbReference type="GO" id="GO:0016020">
    <property type="term" value="C:membrane"/>
    <property type="evidence" value="ECO:0007669"/>
    <property type="project" value="UniProtKB-SubCell"/>
</dbReference>
<dbReference type="Pfam" id="PF01061">
    <property type="entry name" value="ABC2_membrane"/>
    <property type="match status" value="1"/>
</dbReference>
<dbReference type="Proteomes" id="UP000616885">
    <property type="component" value="Unassembled WGS sequence"/>
</dbReference>
<evidence type="ECO:0000256" key="3">
    <source>
        <dbReference type="ARBA" id="ARBA00022692"/>
    </source>
</evidence>
<name>A0A8H7N0D4_BIOOC</name>
<evidence type="ECO:0000256" key="5">
    <source>
        <dbReference type="ARBA" id="ARBA00023136"/>
    </source>
</evidence>
<dbReference type="PANTHER" id="PTHR19241">
    <property type="entry name" value="ATP-BINDING CASSETTE TRANSPORTER"/>
    <property type="match status" value="1"/>
</dbReference>
<reference evidence="8" key="1">
    <citation type="submission" date="2020-10" db="EMBL/GenBank/DDBJ databases">
        <title>High-Quality Genome Resource of Clonostachys rosea strain S41 by Oxford Nanopore Long-Read Sequencing.</title>
        <authorList>
            <person name="Wang H."/>
        </authorList>
    </citation>
    <scope>NUCLEOTIDE SEQUENCE</scope>
    <source>
        <strain evidence="8">S41</strain>
    </source>
</reference>
<dbReference type="GO" id="GO:0140359">
    <property type="term" value="F:ABC-type transporter activity"/>
    <property type="evidence" value="ECO:0007669"/>
    <property type="project" value="InterPro"/>
</dbReference>
<keyword evidence="2" id="KW-0813">Transport</keyword>
<dbReference type="EMBL" id="JADCTT010000020">
    <property type="protein sequence ID" value="KAF9742606.1"/>
    <property type="molecule type" value="Genomic_DNA"/>
</dbReference>
<feature type="transmembrane region" description="Helical" evidence="6">
    <location>
        <begin position="12"/>
        <end position="32"/>
    </location>
</feature>
<keyword evidence="4 6" id="KW-1133">Transmembrane helix</keyword>
<sequence>MVQYWRTPDYVYSRLYCSFFHALLNGLAFLQLGNTVSDLQYRVFTCFLVLMIVPEFINACAVMFDENRNIWLGREHPSRIYGWVAFTTAQVVSEIPYAFAGAVLFYVLFYFLIGLPLGAPAGYTFLMMMMFHLFSTSWGQWIAALSADAVMAASVMPFFIVVCEFFNGILQPVELMPVIWRYTLYYIGPFTYWVSGTISMILLPVSVQCADSEFIRFHIPPNTTCGAYAEDWLSSTTGYLADPDATDTCNYCQYTGGQDYLSNINVSASDAWPYLGIFALFTVTNYLSVYFWVYIKSVKNWLPW</sequence>
<dbReference type="AlphaFoldDB" id="A0A8H7N0D4"/>
<evidence type="ECO:0000256" key="2">
    <source>
        <dbReference type="ARBA" id="ARBA00022448"/>
    </source>
</evidence>
<feature type="transmembrane region" description="Helical" evidence="6">
    <location>
        <begin position="182"/>
        <end position="203"/>
    </location>
</feature>
<feature type="transmembrane region" description="Helical" evidence="6">
    <location>
        <begin position="44"/>
        <end position="64"/>
    </location>
</feature>
<dbReference type="InterPro" id="IPR013525">
    <property type="entry name" value="ABC2_TM"/>
</dbReference>
<proteinExistence type="predicted"/>
<protein>
    <recommendedName>
        <fullName evidence="7">ABC-2 type transporter transmembrane domain-containing protein</fullName>
    </recommendedName>
</protein>
<evidence type="ECO:0000313" key="9">
    <source>
        <dbReference type="Proteomes" id="UP000616885"/>
    </source>
</evidence>
<comment type="caution">
    <text evidence="8">The sequence shown here is derived from an EMBL/GenBank/DDBJ whole genome shotgun (WGS) entry which is preliminary data.</text>
</comment>
<evidence type="ECO:0000256" key="1">
    <source>
        <dbReference type="ARBA" id="ARBA00004141"/>
    </source>
</evidence>
<keyword evidence="3 6" id="KW-0812">Transmembrane</keyword>
<accession>A0A8H7N0D4</accession>